<dbReference type="AlphaFoldDB" id="A0A1I8BKP1"/>
<sequence length="180" mass="20667">MIRTRLENLAKAQKRPLLGNLSVDQTSSSHQSTSQQHAEDQINVGTESDENSDPEIQLIQFDTGKTEKGKMCLWHAGYFLKQLNHHPSLSSFLEAFLKDVDKQLDIARAAVLQQKRKRRRRYVLQEQHIMETLEGAMYDNDEDLLDLLTLLGLQIQGYVNGLRDNNRRDSDDDDGIMDDL</sequence>
<evidence type="ECO:0000313" key="3">
    <source>
        <dbReference type="WBParaSite" id="MhA1_Contig292.frz3.gene1"/>
    </source>
</evidence>
<accession>A0A1I8BKP1</accession>
<evidence type="ECO:0000313" key="2">
    <source>
        <dbReference type="Proteomes" id="UP000095281"/>
    </source>
</evidence>
<proteinExistence type="predicted"/>
<feature type="compositionally biased region" description="Low complexity" evidence="1">
    <location>
        <begin position="25"/>
        <end position="36"/>
    </location>
</feature>
<organism evidence="2 3">
    <name type="scientific">Meloidogyne hapla</name>
    <name type="common">Root-knot nematode worm</name>
    <dbReference type="NCBI Taxonomy" id="6305"/>
    <lineage>
        <taxon>Eukaryota</taxon>
        <taxon>Metazoa</taxon>
        <taxon>Ecdysozoa</taxon>
        <taxon>Nematoda</taxon>
        <taxon>Chromadorea</taxon>
        <taxon>Rhabditida</taxon>
        <taxon>Tylenchina</taxon>
        <taxon>Tylenchomorpha</taxon>
        <taxon>Tylenchoidea</taxon>
        <taxon>Meloidogynidae</taxon>
        <taxon>Meloidogyninae</taxon>
        <taxon>Meloidogyne</taxon>
    </lineage>
</organism>
<protein>
    <submittedName>
        <fullName evidence="3">Uncharacterized protein</fullName>
    </submittedName>
</protein>
<dbReference type="WBParaSite" id="MhA1_Contig292.frz3.gene1">
    <property type="protein sequence ID" value="MhA1_Contig292.frz3.gene1"/>
    <property type="gene ID" value="MhA1_Contig292.frz3.gene1"/>
</dbReference>
<evidence type="ECO:0000256" key="1">
    <source>
        <dbReference type="SAM" id="MobiDB-lite"/>
    </source>
</evidence>
<name>A0A1I8BKP1_MELHA</name>
<keyword evidence="2" id="KW-1185">Reference proteome</keyword>
<feature type="region of interest" description="Disordered" evidence="1">
    <location>
        <begin position="17"/>
        <end position="55"/>
    </location>
</feature>
<dbReference type="Proteomes" id="UP000095281">
    <property type="component" value="Unplaced"/>
</dbReference>
<reference evidence="3" key="1">
    <citation type="submission" date="2016-11" db="UniProtKB">
        <authorList>
            <consortium name="WormBaseParasite"/>
        </authorList>
    </citation>
    <scope>IDENTIFICATION</scope>
</reference>